<dbReference type="Gene3D" id="3.90.1140.10">
    <property type="entry name" value="Cyclic phosphodiesterase"/>
    <property type="match status" value="1"/>
</dbReference>
<feature type="active site" description="Proton donor" evidence="2">
    <location>
        <position position="37"/>
    </location>
</feature>
<feature type="short sequence motif" description="HXTX 2" evidence="2">
    <location>
        <begin position="122"/>
        <end position="125"/>
    </location>
</feature>
<dbReference type="EC" id="3.1.4.58" evidence="2"/>
<dbReference type="GO" id="GO:0016874">
    <property type="term" value="F:ligase activity"/>
    <property type="evidence" value="ECO:0007669"/>
    <property type="project" value="UniProtKB-KW"/>
</dbReference>
<dbReference type="InterPro" id="IPR004175">
    <property type="entry name" value="RNA_CPDase"/>
</dbReference>
<dbReference type="PANTHER" id="PTHR35561:SF1">
    <property type="entry name" value="RNA 2',3'-CYCLIC PHOSPHODIESTERASE"/>
    <property type="match status" value="1"/>
</dbReference>
<feature type="domain" description="Phosphoesterase HXTX" evidence="3">
    <location>
        <begin position="8"/>
        <end position="86"/>
    </location>
</feature>
<organism evidence="4 5">
    <name type="scientific">Nannocystis exedens</name>
    <dbReference type="NCBI Taxonomy" id="54"/>
    <lineage>
        <taxon>Bacteria</taxon>
        <taxon>Pseudomonadati</taxon>
        <taxon>Myxococcota</taxon>
        <taxon>Polyangia</taxon>
        <taxon>Nannocystales</taxon>
        <taxon>Nannocystaceae</taxon>
        <taxon>Nannocystis</taxon>
    </lineage>
</organism>
<gene>
    <name evidence="4" type="ORF">SAMN02745121_01824</name>
</gene>
<feature type="domain" description="Phosphoesterase HXTX" evidence="3">
    <location>
        <begin position="110"/>
        <end position="167"/>
    </location>
</feature>
<dbReference type="GO" id="GO:0004113">
    <property type="term" value="F:2',3'-cyclic-nucleotide 3'-phosphodiesterase activity"/>
    <property type="evidence" value="ECO:0007669"/>
    <property type="project" value="InterPro"/>
</dbReference>
<reference evidence="5" key="1">
    <citation type="submission" date="2016-10" db="EMBL/GenBank/DDBJ databases">
        <authorList>
            <person name="Varghese N."/>
            <person name="Submissions S."/>
        </authorList>
    </citation>
    <scope>NUCLEOTIDE SEQUENCE [LARGE SCALE GENOMIC DNA]</scope>
    <source>
        <strain evidence="5">ATCC 25963</strain>
    </source>
</reference>
<sequence>MPRLFIGIDLPEGVDDHLEMMCYGLPEARWEGADKFHLTLRFIGEVDGRVHREIVDALQELDSPSFMLGLKGMGVFPPRGVPTSVWAGLADPGPVIALRQKVDACLRKVPDVPPDPRKFTPHVTIARVGDCELDDVMVYLTEHALMRTELFPVERVLLFSSTKTHRGSAYRIEAAFPLRPV</sequence>
<dbReference type="GO" id="GO:0008664">
    <property type="term" value="F:RNA 2',3'-cyclic 3'-phosphodiesterase activity"/>
    <property type="evidence" value="ECO:0007669"/>
    <property type="project" value="UniProtKB-EC"/>
</dbReference>
<dbReference type="PANTHER" id="PTHR35561">
    <property type="entry name" value="RNA 2',3'-CYCLIC PHOSPHODIESTERASE"/>
    <property type="match status" value="1"/>
</dbReference>
<dbReference type="AlphaFoldDB" id="A0A1I1VP49"/>
<comment type="catalytic activity">
    <reaction evidence="2">
        <text>a 3'-end 2',3'-cyclophospho-ribonucleotide-RNA + H2O = a 3'-end 2'-phospho-ribonucleotide-RNA + H(+)</text>
        <dbReference type="Rhea" id="RHEA:11828"/>
        <dbReference type="Rhea" id="RHEA-COMP:10464"/>
        <dbReference type="Rhea" id="RHEA-COMP:17353"/>
        <dbReference type="ChEBI" id="CHEBI:15377"/>
        <dbReference type="ChEBI" id="CHEBI:15378"/>
        <dbReference type="ChEBI" id="CHEBI:83064"/>
        <dbReference type="ChEBI" id="CHEBI:173113"/>
        <dbReference type="EC" id="3.1.4.58"/>
    </reaction>
</comment>
<evidence type="ECO:0000313" key="4">
    <source>
        <dbReference type="EMBL" id="SFD84721.1"/>
    </source>
</evidence>
<dbReference type="HAMAP" id="MF_01940">
    <property type="entry name" value="RNA_CPDase"/>
    <property type="match status" value="1"/>
</dbReference>
<proteinExistence type="inferred from homology"/>
<dbReference type="Proteomes" id="UP000199400">
    <property type="component" value="Unassembled WGS sequence"/>
</dbReference>
<dbReference type="EMBL" id="FOMX01000005">
    <property type="protein sequence ID" value="SFD84721.1"/>
    <property type="molecule type" value="Genomic_DNA"/>
</dbReference>
<feature type="active site" description="Proton acceptor" evidence="2">
    <location>
        <position position="122"/>
    </location>
</feature>
<dbReference type="SUPFAM" id="SSF55144">
    <property type="entry name" value="LigT-like"/>
    <property type="match status" value="1"/>
</dbReference>
<dbReference type="InterPro" id="IPR009097">
    <property type="entry name" value="Cyclic_Pdiesterase"/>
</dbReference>
<evidence type="ECO:0000256" key="1">
    <source>
        <dbReference type="ARBA" id="ARBA00022801"/>
    </source>
</evidence>
<accession>A0A1I1VP49</accession>
<keyword evidence="5" id="KW-1185">Reference proteome</keyword>
<evidence type="ECO:0000313" key="5">
    <source>
        <dbReference type="Proteomes" id="UP000199400"/>
    </source>
</evidence>
<keyword evidence="1 2" id="KW-0378">Hydrolase</keyword>
<dbReference type="NCBIfam" id="TIGR02258">
    <property type="entry name" value="2_5_ligase"/>
    <property type="match status" value="1"/>
</dbReference>
<name>A0A1I1VP49_9BACT</name>
<feature type="short sequence motif" description="HXTX 1" evidence="2">
    <location>
        <begin position="37"/>
        <end position="40"/>
    </location>
</feature>
<evidence type="ECO:0000259" key="3">
    <source>
        <dbReference type="Pfam" id="PF02834"/>
    </source>
</evidence>
<dbReference type="Pfam" id="PF02834">
    <property type="entry name" value="LigT_PEase"/>
    <property type="match status" value="2"/>
</dbReference>
<dbReference type="OrthoDB" id="9793819at2"/>
<comment type="similarity">
    <text evidence="2">Belongs to the 2H phosphoesterase superfamily. ThpR family.</text>
</comment>
<protein>
    <recommendedName>
        <fullName evidence="2">RNA 2',3'-cyclic phosphodiesterase</fullName>
        <shortName evidence="2">RNA 2',3'-CPDase</shortName>
        <ecNumber evidence="2">3.1.4.58</ecNumber>
    </recommendedName>
</protein>
<evidence type="ECO:0000256" key="2">
    <source>
        <dbReference type="HAMAP-Rule" id="MF_01940"/>
    </source>
</evidence>
<keyword evidence="4" id="KW-0436">Ligase</keyword>
<dbReference type="InterPro" id="IPR014051">
    <property type="entry name" value="Phosphoesterase_HXTX"/>
</dbReference>
<dbReference type="STRING" id="54.SAMN02745121_01824"/>
<comment type="function">
    <text evidence="2">Hydrolyzes RNA 2',3'-cyclic phosphodiester to an RNA 2'-phosphomonoester.</text>
</comment>
<dbReference type="RefSeq" id="WP_096330628.1">
    <property type="nucleotide sequence ID" value="NZ_FOMX01000005.1"/>
</dbReference>